<evidence type="ECO:0000256" key="1">
    <source>
        <dbReference type="SAM" id="MobiDB-lite"/>
    </source>
</evidence>
<reference evidence="2 3" key="1">
    <citation type="journal article" date="2015" name="BMC Genomics">
        <title>The genome of the truffle-parasite Tolypocladium ophioglossoides and the evolution of antifungal peptaibiotics.</title>
        <authorList>
            <person name="Quandt C.A."/>
            <person name="Bushley K.E."/>
            <person name="Spatafora J.W."/>
        </authorList>
    </citation>
    <scope>NUCLEOTIDE SEQUENCE [LARGE SCALE GENOMIC DNA]</scope>
    <source>
        <strain evidence="2 3">CBS 100239</strain>
    </source>
</reference>
<feature type="compositionally biased region" description="Basic and acidic residues" evidence="1">
    <location>
        <begin position="30"/>
        <end position="39"/>
    </location>
</feature>
<dbReference type="EMBL" id="LFRF01000004">
    <property type="protein sequence ID" value="KND93218.1"/>
    <property type="molecule type" value="Genomic_DNA"/>
</dbReference>
<protein>
    <submittedName>
        <fullName evidence="2">Uncharacterized protein</fullName>
    </submittedName>
</protein>
<dbReference type="AlphaFoldDB" id="A0A0L0NGQ4"/>
<accession>A0A0L0NGQ4</accession>
<dbReference type="OrthoDB" id="63267at2759"/>
<name>A0A0L0NGQ4_TOLOC</name>
<sequence length="163" mass="17946">MSWKLTKELKETHLGPWSNFSRTPSTSSISEKDQEDKSESSTTAAEDARSSGKFRRVFIIWKIRLMFVAAVDGLTQPPVVKTRTPGILIVTLHEGRGFSLSSHIETCSRHTITPQARLEASPALPALKHHPPYSQATARCGLTRPVPASERHTPVMDACLAST</sequence>
<proteinExistence type="predicted"/>
<organism evidence="2 3">
    <name type="scientific">Tolypocladium ophioglossoides (strain CBS 100239)</name>
    <name type="common">Snaketongue truffleclub</name>
    <name type="synonym">Elaphocordyceps ophioglossoides</name>
    <dbReference type="NCBI Taxonomy" id="1163406"/>
    <lineage>
        <taxon>Eukaryota</taxon>
        <taxon>Fungi</taxon>
        <taxon>Dikarya</taxon>
        <taxon>Ascomycota</taxon>
        <taxon>Pezizomycotina</taxon>
        <taxon>Sordariomycetes</taxon>
        <taxon>Hypocreomycetidae</taxon>
        <taxon>Hypocreales</taxon>
        <taxon>Ophiocordycipitaceae</taxon>
        <taxon>Tolypocladium</taxon>
    </lineage>
</organism>
<evidence type="ECO:0000313" key="3">
    <source>
        <dbReference type="Proteomes" id="UP000036947"/>
    </source>
</evidence>
<evidence type="ECO:0000313" key="2">
    <source>
        <dbReference type="EMBL" id="KND93218.1"/>
    </source>
</evidence>
<gene>
    <name evidence="2" type="ORF">TOPH_02002</name>
</gene>
<keyword evidence="3" id="KW-1185">Reference proteome</keyword>
<comment type="caution">
    <text evidence="2">The sequence shown here is derived from an EMBL/GenBank/DDBJ whole genome shotgun (WGS) entry which is preliminary data.</text>
</comment>
<dbReference type="STRING" id="1163406.A0A0L0NGQ4"/>
<feature type="region of interest" description="Disordered" evidence="1">
    <location>
        <begin position="15"/>
        <end position="47"/>
    </location>
</feature>
<dbReference type="Proteomes" id="UP000036947">
    <property type="component" value="Unassembled WGS sequence"/>
</dbReference>